<dbReference type="AlphaFoldDB" id="A0A4R6PZ19"/>
<feature type="transmembrane region" description="Helical" evidence="1">
    <location>
        <begin position="38"/>
        <end position="61"/>
    </location>
</feature>
<name>A0A4R6PZ19_9FIRM</name>
<comment type="caution">
    <text evidence="2">The sequence shown here is derived from an EMBL/GenBank/DDBJ whole genome shotgun (WGS) entry which is preliminary data.</text>
</comment>
<protein>
    <submittedName>
        <fullName evidence="2">Uncharacterized protein</fullName>
    </submittedName>
</protein>
<keyword evidence="1" id="KW-1133">Transmembrane helix</keyword>
<keyword evidence="1" id="KW-0812">Transmembrane</keyword>
<keyword evidence="3" id="KW-1185">Reference proteome</keyword>
<feature type="transmembrane region" description="Helical" evidence="1">
    <location>
        <begin position="12"/>
        <end position="32"/>
    </location>
</feature>
<dbReference type="RefSeq" id="WP_330564656.1">
    <property type="nucleotide sequence ID" value="NZ_SNXO01000035.1"/>
</dbReference>
<dbReference type="EMBL" id="SNXO01000035">
    <property type="protein sequence ID" value="TDP51031.1"/>
    <property type="molecule type" value="Genomic_DNA"/>
</dbReference>
<dbReference type="PANTHER" id="PTHR43021">
    <property type="entry name" value="NA(+)/H(+) ANTIPORTER-RELATED"/>
    <property type="match status" value="1"/>
</dbReference>
<reference evidence="2 3" key="1">
    <citation type="submission" date="2019-03" db="EMBL/GenBank/DDBJ databases">
        <title>Genomic Encyclopedia of Type Strains, Phase IV (KMG-IV): sequencing the most valuable type-strain genomes for metagenomic binning, comparative biology and taxonomic classification.</title>
        <authorList>
            <person name="Goeker M."/>
        </authorList>
    </citation>
    <scope>NUCLEOTIDE SEQUENCE [LARGE SCALE GENOMIC DNA]</scope>
    <source>
        <strain evidence="2 3">DSM 28287</strain>
    </source>
</reference>
<organism evidence="2 3">
    <name type="scientific">Aminicella lysinilytica</name>
    <dbReference type="NCBI Taxonomy" id="433323"/>
    <lineage>
        <taxon>Bacteria</taxon>
        <taxon>Bacillati</taxon>
        <taxon>Bacillota</taxon>
        <taxon>Clostridia</taxon>
        <taxon>Peptostreptococcales</taxon>
        <taxon>Anaerovoracaceae</taxon>
        <taxon>Aminicella</taxon>
    </lineage>
</organism>
<proteinExistence type="predicted"/>
<dbReference type="Proteomes" id="UP000295500">
    <property type="component" value="Unassembled WGS sequence"/>
</dbReference>
<evidence type="ECO:0000256" key="1">
    <source>
        <dbReference type="SAM" id="Phobius"/>
    </source>
</evidence>
<gene>
    <name evidence="2" type="ORF">EV211_13514</name>
</gene>
<evidence type="ECO:0000313" key="2">
    <source>
        <dbReference type="EMBL" id="TDP51031.1"/>
    </source>
</evidence>
<evidence type="ECO:0000313" key="3">
    <source>
        <dbReference type="Proteomes" id="UP000295500"/>
    </source>
</evidence>
<dbReference type="PANTHER" id="PTHR43021:SF2">
    <property type="entry name" value="CATION_H+ EXCHANGER DOMAIN-CONTAINING PROTEIN"/>
    <property type="match status" value="1"/>
</dbReference>
<keyword evidence="1" id="KW-0472">Membrane</keyword>
<accession>A0A4R6PZ19</accession>
<sequence length="73" mass="7373">MPVTVQKYLGLTLLPHSGVSLVFTGIICATLAATRPDLAAIVKGTIAAAAVINEIIAVIVAKKGFELAGEIAG</sequence>